<name>A0ABR9K403_9ACTN</name>
<dbReference type="EMBL" id="JADBDZ010000001">
    <property type="protein sequence ID" value="MBE1537579.1"/>
    <property type="molecule type" value="Genomic_DNA"/>
</dbReference>
<evidence type="ECO:0000313" key="2">
    <source>
        <dbReference type="Proteomes" id="UP000627838"/>
    </source>
</evidence>
<sequence>MSDLIDVLKALPTDVSPGPAGAEVVAADVARGHRALIRRRHRRIACSSAVLAVAVSVAVGAGHLTRPGDSAAQAAEGSSAATRESRVRLVAYTGTQPVGFKVHTVPEGWQVVSSDTNAFVVAPPGTDTPAPAPKEDLVGGEAVSLEGRIAVMLQGSSRLPSHSPVTEVDVNGEQGRLGLADGGNSKTRAKWLIFPDGAGHKVLVQVPTSLGLTDGQITRFARGITVTGDVRTTHG</sequence>
<dbReference type="Proteomes" id="UP000627838">
    <property type="component" value="Unassembled WGS sequence"/>
</dbReference>
<gene>
    <name evidence="1" type="ORF">H4W34_007412</name>
</gene>
<accession>A0ABR9K403</accession>
<evidence type="ECO:0000313" key="1">
    <source>
        <dbReference type="EMBL" id="MBE1537579.1"/>
    </source>
</evidence>
<reference evidence="1 2" key="1">
    <citation type="submission" date="2020-10" db="EMBL/GenBank/DDBJ databases">
        <title>Sequencing the genomes of 1000 actinobacteria strains.</title>
        <authorList>
            <person name="Klenk H.-P."/>
        </authorList>
    </citation>
    <scope>NUCLEOTIDE SEQUENCE [LARGE SCALE GENOMIC DNA]</scope>
    <source>
        <strain evidence="1 2">DSM 46744</strain>
    </source>
</reference>
<comment type="caution">
    <text evidence="1">The sequence shown here is derived from an EMBL/GenBank/DDBJ whole genome shotgun (WGS) entry which is preliminary data.</text>
</comment>
<protein>
    <submittedName>
        <fullName evidence="1">Uncharacterized protein</fullName>
    </submittedName>
</protein>
<organism evidence="1 2">
    <name type="scientific">Actinomadura algeriensis</name>
    <dbReference type="NCBI Taxonomy" id="1679523"/>
    <lineage>
        <taxon>Bacteria</taxon>
        <taxon>Bacillati</taxon>
        <taxon>Actinomycetota</taxon>
        <taxon>Actinomycetes</taxon>
        <taxon>Streptosporangiales</taxon>
        <taxon>Thermomonosporaceae</taxon>
        <taxon>Actinomadura</taxon>
    </lineage>
</organism>
<dbReference type="RefSeq" id="WP_192763430.1">
    <property type="nucleotide sequence ID" value="NZ_JADBDZ010000001.1"/>
</dbReference>
<keyword evidence="2" id="KW-1185">Reference proteome</keyword>
<proteinExistence type="predicted"/>